<sequence length="96" mass="10688">MIGLRAQSKHKVVGLQPMMEWASSSADCRVVLSPLECSMTSSRSRWRSAPAPPPPKLVKHSTLWSRAHSRRSVRPTRPNSVILPRDDIKSSVFGVL</sequence>
<dbReference type="AlphaFoldDB" id="A0A8S1AAB8"/>
<organism evidence="2 3">
    <name type="scientific">Arctia plantaginis</name>
    <name type="common">Wood tiger moth</name>
    <name type="synonym">Phalaena plantaginis</name>
    <dbReference type="NCBI Taxonomy" id="874455"/>
    <lineage>
        <taxon>Eukaryota</taxon>
        <taxon>Metazoa</taxon>
        <taxon>Ecdysozoa</taxon>
        <taxon>Arthropoda</taxon>
        <taxon>Hexapoda</taxon>
        <taxon>Insecta</taxon>
        <taxon>Pterygota</taxon>
        <taxon>Neoptera</taxon>
        <taxon>Endopterygota</taxon>
        <taxon>Lepidoptera</taxon>
        <taxon>Glossata</taxon>
        <taxon>Ditrysia</taxon>
        <taxon>Noctuoidea</taxon>
        <taxon>Erebidae</taxon>
        <taxon>Arctiinae</taxon>
        <taxon>Arctia</taxon>
    </lineage>
</organism>
<dbReference type="OrthoDB" id="6365676at2759"/>
<protein>
    <submittedName>
        <fullName evidence="2">Uncharacterized protein</fullName>
    </submittedName>
</protein>
<feature type="region of interest" description="Disordered" evidence="1">
    <location>
        <begin position="42"/>
        <end position="78"/>
    </location>
</feature>
<dbReference type="EMBL" id="CADEBD010000314">
    <property type="protein sequence ID" value="CAB3243522.1"/>
    <property type="molecule type" value="Genomic_DNA"/>
</dbReference>
<evidence type="ECO:0000256" key="1">
    <source>
        <dbReference type="SAM" id="MobiDB-lite"/>
    </source>
</evidence>
<reference evidence="2 3" key="1">
    <citation type="submission" date="2020-04" db="EMBL/GenBank/DDBJ databases">
        <authorList>
            <person name="Wallbank WR R."/>
            <person name="Pardo Diaz C."/>
            <person name="Kozak K."/>
            <person name="Martin S."/>
            <person name="Jiggins C."/>
            <person name="Moest M."/>
            <person name="Warren A I."/>
            <person name="Byers J.R.P. K."/>
            <person name="Montejo-Kovacevich G."/>
            <person name="Yen C E."/>
        </authorList>
    </citation>
    <scope>NUCLEOTIDE SEQUENCE [LARGE SCALE GENOMIC DNA]</scope>
</reference>
<dbReference type="Proteomes" id="UP000494256">
    <property type="component" value="Unassembled WGS sequence"/>
</dbReference>
<gene>
    <name evidence="2" type="ORF">APLA_LOCUS10411</name>
</gene>
<name>A0A8S1AAB8_ARCPL</name>
<evidence type="ECO:0000313" key="3">
    <source>
        <dbReference type="Proteomes" id="UP000494256"/>
    </source>
</evidence>
<evidence type="ECO:0000313" key="2">
    <source>
        <dbReference type="EMBL" id="CAB3243522.1"/>
    </source>
</evidence>
<comment type="caution">
    <text evidence="2">The sequence shown here is derived from an EMBL/GenBank/DDBJ whole genome shotgun (WGS) entry which is preliminary data.</text>
</comment>
<accession>A0A8S1AAB8</accession>
<proteinExistence type="predicted"/>